<dbReference type="AlphaFoldDB" id="A0A1C4Z318"/>
<dbReference type="InterPro" id="IPR004981">
    <property type="entry name" value="Trp_2_3_dOase"/>
</dbReference>
<organism evidence="1 2">
    <name type="scientific">Micromonospora saelicesensis</name>
    <dbReference type="NCBI Taxonomy" id="285676"/>
    <lineage>
        <taxon>Bacteria</taxon>
        <taxon>Bacillati</taxon>
        <taxon>Actinomycetota</taxon>
        <taxon>Actinomycetes</taxon>
        <taxon>Micromonosporales</taxon>
        <taxon>Micromonosporaceae</taxon>
        <taxon>Micromonospora</taxon>
    </lineage>
</organism>
<dbReference type="Proteomes" id="UP000198864">
    <property type="component" value="Unassembled WGS sequence"/>
</dbReference>
<proteinExistence type="predicted"/>
<sequence>MTTAEPVRRWLAQRRPSADRFPYDAVVTAYQHHGKHFVPDEWTRALAAARDRLPQLIGTNTRYLSAFLACALDKVDGTYDYRSYLGLALLRLPGPDQVPRTAAQQLARRDRLHVNLLTDLIAFELRAAYNEHTPLPQMRPAPALVAKRLRHAVRAAMPALRRLSLVEHTTDSSQVTLARRVVAAVSMVLTAEDRRALQVSMLPVHIAHDEWLFIRVLQAFETTFALLATDLTDVITAVEAGQVPRAASRLSAAASLLRESASLWPLMATIQPAAFHAFRTFTAGASAIQSRHYKIVESLCRTPRNARLDSPAYLSVPDVRTAIMHGQVSLDDALNAAQQSTPDPSLGAAMREFAAAINQWRQTHYRLAVRILGPERSGTGYTEGTPYLGDARQEPVFHHCPTGRPEAGAEI</sequence>
<accession>A0A1C4Z318</accession>
<evidence type="ECO:0000313" key="2">
    <source>
        <dbReference type="Proteomes" id="UP000198864"/>
    </source>
</evidence>
<dbReference type="InterPro" id="IPR037217">
    <property type="entry name" value="Trp/Indoleamine_2_3_dOase-like"/>
</dbReference>
<dbReference type="GO" id="GO:0019442">
    <property type="term" value="P:L-tryptophan catabolic process to acetyl-CoA"/>
    <property type="evidence" value="ECO:0007669"/>
    <property type="project" value="TreeGrafter"/>
</dbReference>
<gene>
    <name evidence="1" type="ORF">GA0070561_4862</name>
</gene>
<dbReference type="EMBL" id="FMCR01000005">
    <property type="protein sequence ID" value="SCF27333.1"/>
    <property type="molecule type" value="Genomic_DNA"/>
</dbReference>
<dbReference type="GO" id="GO:0019441">
    <property type="term" value="P:L-tryptophan catabolic process to kynurenine"/>
    <property type="evidence" value="ECO:0007669"/>
    <property type="project" value="InterPro"/>
</dbReference>
<dbReference type="SUPFAM" id="SSF140959">
    <property type="entry name" value="Indolic compounds 2,3-dioxygenase-like"/>
    <property type="match status" value="1"/>
</dbReference>
<protein>
    <submittedName>
        <fullName evidence="1">Tryptophan 2,3-dioxygenase (Vermilion)</fullName>
    </submittedName>
</protein>
<dbReference type="PANTHER" id="PTHR10138">
    <property type="entry name" value="TRYPTOPHAN 2,3-DIOXYGENASE"/>
    <property type="match status" value="1"/>
</dbReference>
<dbReference type="GO" id="GO:0020037">
    <property type="term" value="F:heme binding"/>
    <property type="evidence" value="ECO:0007669"/>
    <property type="project" value="InterPro"/>
</dbReference>
<dbReference type="GO" id="GO:0004833">
    <property type="term" value="F:L-tryptophan 2,3-dioxygenase activity"/>
    <property type="evidence" value="ECO:0007669"/>
    <property type="project" value="InterPro"/>
</dbReference>
<dbReference type="GO" id="GO:0046872">
    <property type="term" value="F:metal ion binding"/>
    <property type="evidence" value="ECO:0007669"/>
    <property type="project" value="InterPro"/>
</dbReference>
<dbReference type="PANTHER" id="PTHR10138:SF0">
    <property type="entry name" value="TRYPTOPHAN 2,3-DIOXYGENASE"/>
    <property type="match status" value="1"/>
</dbReference>
<dbReference type="RefSeq" id="WP_091404267.1">
    <property type="nucleotide sequence ID" value="NZ_FMCR01000005.1"/>
</dbReference>
<reference evidence="1 2" key="1">
    <citation type="submission" date="2016-06" db="EMBL/GenBank/DDBJ databases">
        <authorList>
            <person name="Kjaerup R.B."/>
            <person name="Dalgaard T.S."/>
            <person name="Juul-Madsen H.R."/>
        </authorList>
    </citation>
    <scope>NUCLEOTIDE SEQUENCE [LARGE SCALE GENOMIC DNA]</scope>
    <source>
        <strain evidence="1 2">DSM 44871</strain>
    </source>
</reference>
<dbReference type="Pfam" id="PF03301">
    <property type="entry name" value="Trp_dioxygenase"/>
    <property type="match status" value="1"/>
</dbReference>
<dbReference type="Gene3D" id="1.20.58.480">
    <property type="match status" value="1"/>
</dbReference>
<name>A0A1C4Z318_9ACTN</name>
<evidence type="ECO:0000313" key="1">
    <source>
        <dbReference type="EMBL" id="SCF27333.1"/>
    </source>
</evidence>
<keyword evidence="1" id="KW-0560">Oxidoreductase</keyword>
<dbReference type="STRING" id="285676.GA0070561_4862"/>
<keyword evidence="1" id="KW-0223">Dioxygenase</keyword>